<organism evidence="1 2">
    <name type="scientific">Pleurodeles waltl</name>
    <name type="common">Iberian ribbed newt</name>
    <dbReference type="NCBI Taxonomy" id="8319"/>
    <lineage>
        <taxon>Eukaryota</taxon>
        <taxon>Metazoa</taxon>
        <taxon>Chordata</taxon>
        <taxon>Craniata</taxon>
        <taxon>Vertebrata</taxon>
        <taxon>Euteleostomi</taxon>
        <taxon>Amphibia</taxon>
        <taxon>Batrachia</taxon>
        <taxon>Caudata</taxon>
        <taxon>Salamandroidea</taxon>
        <taxon>Salamandridae</taxon>
        <taxon>Pleurodelinae</taxon>
        <taxon>Pleurodeles</taxon>
    </lineage>
</organism>
<comment type="caution">
    <text evidence="1">The sequence shown here is derived from an EMBL/GenBank/DDBJ whole genome shotgun (WGS) entry which is preliminary data.</text>
</comment>
<evidence type="ECO:0000313" key="2">
    <source>
        <dbReference type="Proteomes" id="UP001066276"/>
    </source>
</evidence>
<sequence>MLVSQRLLRRAPLTLELLVALIRQEKGLAACSSADQNHGHHCRRLKTLTAAADPYQGGFKHDTRARFCRMAKRLLTCSQGRSGFFETLAGQGRHPLNGEL</sequence>
<dbReference type="EMBL" id="JANPWB010000003">
    <property type="protein sequence ID" value="KAJ1200222.1"/>
    <property type="molecule type" value="Genomic_DNA"/>
</dbReference>
<evidence type="ECO:0000313" key="1">
    <source>
        <dbReference type="EMBL" id="KAJ1200222.1"/>
    </source>
</evidence>
<dbReference type="Proteomes" id="UP001066276">
    <property type="component" value="Chromosome 2_1"/>
</dbReference>
<proteinExistence type="predicted"/>
<reference evidence="1" key="1">
    <citation type="journal article" date="2022" name="bioRxiv">
        <title>Sequencing and chromosome-scale assembly of the giantPleurodeles waltlgenome.</title>
        <authorList>
            <person name="Brown T."/>
            <person name="Elewa A."/>
            <person name="Iarovenko S."/>
            <person name="Subramanian E."/>
            <person name="Araus A.J."/>
            <person name="Petzold A."/>
            <person name="Susuki M."/>
            <person name="Suzuki K.-i.T."/>
            <person name="Hayashi T."/>
            <person name="Toyoda A."/>
            <person name="Oliveira C."/>
            <person name="Osipova E."/>
            <person name="Leigh N.D."/>
            <person name="Simon A."/>
            <person name="Yun M.H."/>
        </authorList>
    </citation>
    <scope>NUCLEOTIDE SEQUENCE</scope>
    <source>
        <strain evidence="1">20211129_DDA</strain>
        <tissue evidence="1">Liver</tissue>
    </source>
</reference>
<name>A0AAV7VJ55_PLEWA</name>
<accession>A0AAV7VJ55</accession>
<keyword evidence="2" id="KW-1185">Reference proteome</keyword>
<dbReference type="AlphaFoldDB" id="A0AAV7VJ55"/>
<gene>
    <name evidence="1" type="ORF">NDU88_004048</name>
</gene>
<protein>
    <recommendedName>
        <fullName evidence="3">Secreted protein</fullName>
    </recommendedName>
</protein>
<evidence type="ECO:0008006" key="3">
    <source>
        <dbReference type="Google" id="ProtNLM"/>
    </source>
</evidence>